<organism evidence="2 3">
    <name type="scientific">Neobacillus mesonae</name>
    <dbReference type="NCBI Taxonomy" id="1193713"/>
    <lineage>
        <taxon>Bacteria</taxon>
        <taxon>Bacillati</taxon>
        <taxon>Bacillota</taxon>
        <taxon>Bacilli</taxon>
        <taxon>Bacillales</taxon>
        <taxon>Bacillaceae</taxon>
        <taxon>Neobacillus</taxon>
    </lineage>
</organism>
<proteinExistence type="predicted"/>
<gene>
    <name evidence="2" type="ORF">CHR53_13635</name>
</gene>
<protein>
    <recommendedName>
        <fullName evidence="4">Serine protease</fullName>
    </recommendedName>
</protein>
<dbReference type="KEGG" id="nmk:CHR53_13635"/>
<dbReference type="OrthoDB" id="2901540at2"/>
<sequence>MDLEFIADENGQDIRLLTSEIVLLQEKIQQLKGRIETIQQNCRHIFLETPVMRTCQKCGFSESTYY</sequence>
<keyword evidence="1" id="KW-0175">Coiled coil</keyword>
<feature type="coiled-coil region" evidence="1">
    <location>
        <begin position="14"/>
        <end position="41"/>
    </location>
</feature>
<accession>A0A3Q9QY49</accession>
<name>A0A3Q9QY49_9BACI</name>
<dbReference type="EMBL" id="CP022572">
    <property type="protein sequence ID" value="AZU64964.1"/>
    <property type="molecule type" value="Genomic_DNA"/>
</dbReference>
<evidence type="ECO:0000256" key="1">
    <source>
        <dbReference type="SAM" id="Coils"/>
    </source>
</evidence>
<evidence type="ECO:0000313" key="2">
    <source>
        <dbReference type="EMBL" id="AZU64964.1"/>
    </source>
</evidence>
<reference evidence="2 3" key="1">
    <citation type="submission" date="2017-07" db="EMBL/GenBank/DDBJ databases">
        <title>The complete genome sequence of Bacillus mesonae strain H20-5, an efficient strain improving plant abiotic stress resistance.</title>
        <authorList>
            <person name="Kim S.Y."/>
            <person name="Song H."/>
            <person name="Sang M.K."/>
            <person name="Weon H.-Y."/>
            <person name="Song J."/>
        </authorList>
    </citation>
    <scope>NUCLEOTIDE SEQUENCE [LARGE SCALE GENOMIC DNA]</scope>
    <source>
        <strain evidence="2 3">H20-5</strain>
    </source>
</reference>
<dbReference type="Proteomes" id="UP000282892">
    <property type="component" value="Chromosome"/>
</dbReference>
<dbReference type="AlphaFoldDB" id="A0A3Q9QY49"/>
<evidence type="ECO:0008006" key="4">
    <source>
        <dbReference type="Google" id="ProtNLM"/>
    </source>
</evidence>
<keyword evidence="3" id="KW-1185">Reference proteome</keyword>
<evidence type="ECO:0000313" key="3">
    <source>
        <dbReference type="Proteomes" id="UP000282892"/>
    </source>
</evidence>